<sequence length="176" mass="19202">MRWGSMVFDTTWLDIAARGILLAAAAILWVVVLVRINGLRSLSKMTNFDFVMTVALGSLVAGAAQASDWKAFAQAMVAMAGLFLVQFLAARIRKSSDSAEDAMQNDPVFLMRNGEFCDAALKNTRVAKSDLIAKLREANVLDYGQVRAVVLETTGDVSVLHGDHLDETLIENVKRV</sequence>
<keyword evidence="10" id="KW-1185">Reference proteome</keyword>
<dbReference type="AlphaFoldDB" id="A0A3T1CLE9"/>
<organism evidence="9 10">
    <name type="scientific">Qipengyuania flava</name>
    <dbReference type="NCBI Taxonomy" id="192812"/>
    <lineage>
        <taxon>Bacteria</taxon>
        <taxon>Pseudomonadati</taxon>
        <taxon>Pseudomonadota</taxon>
        <taxon>Alphaproteobacteria</taxon>
        <taxon>Sphingomonadales</taxon>
        <taxon>Erythrobacteraceae</taxon>
        <taxon>Qipengyuania</taxon>
    </lineage>
</organism>
<evidence type="ECO:0000259" key="8">
    <source>
        <dbReference type="Pfam" id="PF04239"/>
    </source>
</evidence>
<reference evidence="9 10" key="1">
    <citation type="submission" date="2019-01" db="EMBL/GenBank/DDBJ databases">
        <title>Complete genome sequence of Erythrobacter flavus KJ5.</title>
        <authorList>
            <person name="Kanesaki Y."/>
            <person name="Brotosudarmo T."/>
            <person name="Moriuchi R."/>
            <person name="Awai K."/>
        </authorList>
    </citation>
    <scope>NUCLEOTIDE SEQUENCE [LARGE SCALE GENOMIC DNA]</scope>
    <source>
        <strain evidence="9 10">KJ5</strain>
    </source>
</reference>
<dbReference type="Proteomes" id="UP000290057">
    <property type="component" value="Chromosome"/>
</dbReference>
<evidence type="ECO:0000256" key="3">
    <source>
        <dbReference type="ARBA" id="ARBA00022475"/>
    </source>
</evidence>
<keyword evidence="3" id="KW-1003">Cell membrane</keyword>
<evidence type="ECO:0000256" key="6">
    <source>
        <dbReference type="ARBA" id="ARBA00023136"/>
    </source>
</evidence>
<comment type="subcellular location">
    <subcellularLocation>
        <location evidence="1">Cell membrane</location>
        <topology evidence="1">Multi-pass membrane protein</topology>
    </subcellularLocation>
</comment>
<evidence type="ECO:0000313" key="10">
    <source>
        <dbReference type="Proteomes" id="UP000290057"/>
    </source>
</evidence>
<feature type="transmembrane region" description="Helical" evidence="7">
    <location>
        <begin position="72"/>
        <end position="90"/>
    </location>
</feature>
<accession>A0A3T1CLE9</accession>
<evidence type="ECO:0000256" key="1">
    <source>
        <dbReference type="ARBA" id="ARBA00004651"/>
    </source>
</evidence>
<dbReference type="RefSeq" id="WP_232036708.1">
    <property type="nucleotide sequence ID" value="NZ_AP019389.1"/>
</dbReference>
<dbReference type="PANTHER" id="PTHR34582">
    <property type="entry name" value="UPF0702 TRANSMEMBRANE PROTEIN YCAP"/>
    <property type="match status" value="1"/>
</dbReference>
<feature type="transmembrane region" description="Helical" evidence="7">
    <location>
        <begin position="15"/>
        <end position="36"/>
    </location>
</feature>
<name>A0A3T1CLE9_9SPHN</name>
<feature type="transmembrane region" description="Helical" evidence="7">
    <location>
        <begin position="48"/>
        <end position="66"/>
    </location>
</feature>
<evidence type="ECO:0000256" key="4">
    <source>
        <dbReference type="ARBA" id="ARBA00022692"/>
    </source>
</evidence>
<dbReference type="EMBL" id="AP019389">
    <property type="protein sequence ID" value="BBI21844.1"/>
    <property type="molecule type" value="Genomic_DNA"/>
</dbReference>
<dbReference type="Pfam" id="PF04239">
    <property type="entry name" value="DUF421"/>
    <property type="match status" value="1"/>
</dbReference>
<keyword evidence="4 7" id="KW-0812">Transmembrane</keyword>
<dbReference type="Gene3D" id="3.30.240.20">
    <property type="entry name" value="bsu07140 like domains"/>
    <property type="match status" value="1"/>
</dbReference>
<gene>
    <name evidence="9" type="ORF">EKJ_26910</name>
</gene>
<evidence type="ECO:0000256" key="2">
    <source>
        <dbReference type="ARBA" id="ARBA00006448"/>
    </source>
</evidence>
<feature type="domain" description="YetF C-terminal" evidence="8">
    <location>
        <begin position="96"/>
        <end position="164"/>
    </location>
</feature>
<dbReference type="InterPro" id="IPR007353">
    <property type="entry name" value="DUF421"/>
</dbReference>
<evidence type="ECO:0000256" key="5">
    <source>
        <dbReference type="ARBA" id="ARBA00022989"/>
    </source>
</evidence>
<keyword evidence="5 7" id="KW-1133">Transmembrane helix</keyword>
<dbReference type="InterPro" id="IPR023090">
    <property type="entry name" value="UPF0702_alpha/beta_dom_sf"/>
</dbReference>
<comment type="similarity">
    <text evidence="2">Belongs to the UPF0702 family.</text>
</comment>
<protein>
    <submittedName>
        <fullName evidence="9">DUF421 domain-containing protein</fullName>
    </submittedName>
</protein>
<dbReference type="GO" id="GO:0005886">
    <property type="term" value="C:plasma membrane"/>
    <property type="evidence" value="ECO:0007669"/>
    <property type="project" value="UniProtKB-SubCell"/>
</dbReference>
<evidence type="ECO:0000313" key="9">
    <source>
        <dbReference type="EMBL" id="BBI21844.1"/>
    </source>
</evidence>
<evidence type="ECO:0000256" key="7">
    <source>
        <dbReference type="SAM" id="Phobius"/>
    </source>
</evidence>
<proteinExistence type="inferred from homology"/>
<dbReference type="PANTHER" id="PTHR34582:SF6">
    <property type="entry name" value="UPF0702 TRANSMEMBRANE PROTEIN YCAP"/>
    <property type="match status" value="1"/>
</dbReference>
<keyword evidence="6 7" id="KW-0472">Membrane</keyword>